<dbReference type="InterPro" id="IPR046350">
    <property type="entry name" value="Cystatin_sf"/>
</dbReference>
<keyword evidence="3" id="KW-0732">Signal</keyword>
<dbReference type="SUPFAM" id="SSF54403">
    <property type="entry name" value="Cystatin/monellin"/>
    <property type="match status" value="1"/>
</dbReference>
<evidence type="ECO:0000313" key="5">
    <source>
        <dbReference type="EMBL" id="RHN59983.1"/>
    </source>
</evidence>
<evidence type="ECO:0000256" key="2">
    <source>
        <dbReference type="ARBA" id="ARBA00022704"/>
    </source>
</evidence>
<dbReference type="Pfam" id="PF16845">
    <property type="entry name" value="SQAPI"/>
    <property type="match status" value="1"/>
</dbReference>
<dbReference type="PANTHER" id="PTHR47364:SF2">
    <property type="entry name" value="CYSTEINE PROTEINASE INHIBITOR 5"/>
    <property type="match status" value="1"/>
</dbReference>
<dbReference type="GO" id="GO:0004869">
    <property type="term" value="F:cysteine-type endopeptidase inhibitor activity"/>
    <property type="evidence" value="ECO:0007669"/>
    <property type="project" value="UniProtKB-KW"/>
</dbReference>
<feature type="signal peptide" evidence="3">
    <location>
        <begin position="1"/>
        <end position="21"/>
    </location>
</feature>
<dbReference type="Gene3D" id="3.10.450.10">
    <property type="match status" value="1"/>
</dbReference>
<dbReference type="Proteomes" id="UP000265566">
    <property type="component" value="Chromosome 4"/>
</dbReference>
<protein>
    <submittedName>
        <fullName evidence="5">Putative Cystatin domain-containing protein</fullName>
    </submittedName>
</protein>
<comment type="caution">
    <text evidence="5">The sequence shown here is derived from an EMBL/GenBank/DDBJ whole genome shotgun (WGS) entry which is preliminary data.</text>
</comment>
<reference evidence="6" key="1">
    <citation type="journal article" date="2018" name="Nat. Plants">
        <title>Whole-genome landscape of Medicago truncatula symbiotic genes.</title>
        <authorList>
            <person name="Pecrix Y."/>
            <person name="Staton S.E."/>
            <person name="Sallet E."/>
            <person name="Lelandais-Briere C."/>
            <person name="Moreau S."/>
            <person name="Carrere S."/>
            <person name="Blein T."/>
            <person name="Jardinaud M.F."/>
            <person name="Latrasse D."/>
            <person name="Zouine M."/>
            <person name="Zahm M."/>
            <person name="Kreplak J."/>
            <person name="Mayjonade B."/>
            <person name="Satge C."/>
            <person name="Perez M."/>
            <person name="Cauet S."/>
            <person name="Marande W."/>
            <person name="Chantry-Darmon C."/>
            <person name="Lopez-Roques C."/>
            <person name="Bouchez O."/>
            <person name="Berard A."/>
            <person name="Debelle F."/>
            <person name="Munos S."/>
            <person name="Bendahmane A."/>
            <person name="Berges H."/>
            <person name="Niebel A."/>
            <person name="Buitink J."/>
            <person name="Frugier F."/>
            <person name="Benhamed M."/>
            <person name="Crespi M."/>
            <person name="Gouzy J."/>
            <person name="Gamas P."/>
        </authorList>
    </citation>
    <scope>NUCLEOTIDE SEQUENCE [LARGE SCALE GENOMIC DNA]</scope>
    <source>
        <strain evidence="6">cv. Jemalong A17</strain>
    </source>
</reference>
<evidence type="ECO:0000256" key="1">
    <source>
        <dbReference type="ARBA" id="ARBA00022690"/>
    </source>
</evidence>
<dbReference type="Gramene" id="rna22160">
    <property type="protein sequence ID" value="RHN59983.1"/>
    <property type="gene ID" value="gene22160"/>
</dbReference>
<feature type="domain" description="Cystatin" evidence="4">
    <location>
        <begin position="31"/>
        <end position="109"/>
    </location>
</feature>
<keyword evidence="2" id="KW-0789">Thiol protease inhibitor</keyword>
<dbReference type="AlphaFoldDB" id="A0A396I5F1"/>
<accession>A0A396I5F1</accession>
<feature type="chain" id="PRO_5018784509" evidence="3">
    <location>
        <begin position="22"/>
        <end position="119"/>
    </location>
</feature>
<evidence type="ECO:0000256" key="3">
    <source>
        <dbReference type="SAM" id="SignalP"/>
    </source>
</evidence>
<dbReference type="EMBL" id="PSQE01000004">
    <property type="protein sequence ID" value="RHN59983.1"/>
    <property type="molecule type" value="Genomic_DNA"/>
</dbReference>
<organism evidence="5 6">
    <name type="scientific">Medicago truncatula</name>
    <name type="common">Barrel medic</name>
    <name type="synonym">Medicago tribuloides</name>
    <dbReference type="NCBI Taxonomy" id="3880"/>
    <lineage>
        <taxon>Eukaryota</taxon>
        <taxon>Viridiplantae</taxon>
        <taxon>Streptophyta</taxon>
        <taxon>Embryophyta</taxon>
        <taxon>Tracheophyta</taxon>
        <taxon>Spermatophyta</taxon>
        <taxon>Magnoliopsida</taxon>
        <taxon>eudicotyledons</taxon>
        <taxon>Gunneridae</taxon>
        <taxon>Pentapetalae</taxon>
        <taxon>rosids</taxon>
        <taxon>fabids</taxon>
        <taxon>Fabales</taxon>
        <taxon>Fabaceae</taxon>
        <taxon>Papilionoideae</taxon>
        <taxon>50 kb inversion clade</taxon>
        <taxon>NPAAA clade</taxon>
        <taxon>Hologalegina</taxon>
        <taxon>IRL clade</taxon>
        <taxon>Trifolieae</taxon>
        <taxon>Medicago</taxon>
    </lineage>
</organism>
<name>A0A396I5F1_MEDTR</name>
<evidence type="ECO:0000259" key="4">
    <source>
        <dbReference type="Pfam" id="PF16845"/>
    </source>
</evidence>
<keyword evidence="1" id="KW-0646">Protease inhibitor</keyword>
<gene>
    <name evidence="5" type="ORF">MtrunA17_Chr4g0020131</name>
</gene>
<dbReference type="InterPro" id="IPR000010">
    <property type="entry name" value="Cystatin_dom"/>
</dbReference>
<sequence>MRLHFIVFLLVVLLTSTIVRNQALSSQWNPIKHLNDKHVIDIATYAVAEIDVPSHKDYKLKSISSGETKTLIDEVGTFYHLKIGAGYKDHVDFYDVIVLENLKYKFKSLIYDELKPRHN</sequence>
<proteinExistence type="predicted"/>
<dbReference type="PANTHER" id="PTHR47364">
    <property type="entry name" value="CYSTEINE PROTEINASE INHIBITOR 5"/>
    <property type="match status" value="1"/>
</dbReference>
<evidence type="ECO:0000313" key="6">
    <source>
        <dbReference type="Proteomes" id="UP000265566"/>
    </source>
</evidence>